<reference evidence="10 11" key="1">
    <citation type="submission" date="2019-09" db="EMBL/GenBank/DDBJ databases">
        <title>Bird 10,000 Genomes (B10K) Project - Family phase.</title>
        <authorList>
            <person name="Zhang G."/>
        </authorList>
    </citation>
    <scope>NUCLEOTIDE SEQUENCE [LARGE SCALE GENOMIC DNA]</scope>
    <source>
        <strain evidence="10">B10K-DU-001-71</strain>
        <tissue evidence="10">Muscle</tissue>
    </source>
</reference>
<dbReference type="SUPFAM" id="SSF48034">
    <property type="entry name" value="Guanido kinase N-terminal domain"/>
    <property type="match status" value="1"/>
</dbReference>
<protein>
    <recommendedName>
        <fullName evidence="3">Creatine kinase M-type</fullName>
    </recommendedName>
    <alternativeName>
        <fullName evidence="5">Creatine kinase M chain</fullName>
    </alternativeName>
    <alternativeName>
        <fullName evidence="6">Creatine phosphokinase M-type</fullName>
    </alternativeName>
    <alternativeName>
        <fullName evidence="4">M-CK</fullName>
    </alternativeName>
</protein>
<feature type="domain" description="Phosphagen kinase N-terminal" evidence="9">
    <location>
        <begin position="11"/>
        <end position="72"/>
    </location>
</feature>
<evidence type="ECO:0000313" key="11">
    <source>
        <dbReference type="Proteomes" id="UP000584415"/>
    </source>
</evidence>
<feature type="non-terminal residue" evidence="10">
    <location>
        <position position="1"/>
    </location>
</feature>
<keyword evidence="11" id="KW-1185">Reference proteome</keyword>
<dbReference type="Pfam" id="PF02807">
    <property type="entry name" value="ATP-gua_PtransN"/>
    <property type="match status" value="1"/>
</dbReference>
<evidence type="ECO:0000256" key="5">
    <source>
        <dbReference type="ARBA" id="ARBA00042004"/>
    </source>
</evidence>
<accession>A0A7K5V8S4</accession>
<proteinExistence type="inferred from homology"/>
<comment type="subunit">
    <text evidence="2">Dimer of identical or non-identical chains, which can be either B (brain type) or M (muscle type). With MM being the major form in skeletal muscle and myocardium, MB existing in myocardium, and BB existing in many tissues, especially brain.</text>
</comment>
<comment type="caution">
    <text evidence="10">The sequence shown here is derived from an EMBL/GenBank/DDBJ whole genome shotgun (WGS) entry which is preliminary data.</text>
</comment>
<evidence type="ECO:0000256" key="6">
    <source>
        <dbReference type="ARBA" id="ARBA00042833"/>
    </source>
</evidence>
<evidence type="ECO:0000256" key="8">
    <source>
        <dbReference type="SAM" id="MobiDB-lite"/>
    </source>
</evidence>
<dbReference type="InterPro" id="IPR022413">
    <property type="entry name" value="ATP-guanido_PTrfase_N"/>
</dbReference>
<name>A0A7K5V8S4_9CORV</name>
<evidence type="ECO:0000256" key="7">
    <source>
        <dbReference type="PROSITE-ProRule" id="PRU00842"/>
    </source>
</evidence>
<comment type="similarity">
    <text evidence="7">Belongs to the ATP:guanido phosphotransferase family.</text>
</comment>
<dbReference type="GO" id="GO:0004111">
    <property type="term" value="F:creatine kinase activity"/>
    <property type="evidence" value="ECO:0007669"/>
    <property type="project" value="InterPro"/>
</dbReference>
<evidence type="ECO:0000259" key="9">
    <source>
        <dbReference type="PROSITE" id="PS51509"/>
    </source>
</evidence>
<evidence type="ECO:0000256" key="2">
    <source>
        <dbReference type="ARBA" id="ARBA00038548"/>
    </source>
</evidence>
<keyword evidence="10" id="KW-0808">Transferase</keyword>
<dbReference type="InterPro" id="IPR036802">
    <property type="entry name" value="ATP-guanido_PTrfase_N_sf"/>
</dbReference>
<dbReference type="PANTHER" id="PTHR11547">
    <property type="entry name" value="ARGININE OR CREATINE KINASE"/>
    <property type="match status" value="1"/>
</dbReference>
<evidence type="ECO:0000256" key="1">
    <source>
        <dbReference type="ARBA" id="ARBA00037274"/>
    </source>
</evidence>
<feature type="non-terminal residue" evidence="10">
    <location>
        <position position="72"/>
    </location>
</feature>
<dbReference type="PANTHER" id="PTHR11547:SF63">
    <property type="entry name" value="CREATINE KINASE M-TYPE"/>
    <property type="match status" value="1"/>
</dbReference>
<dbReference type="PROSITE" id="PS51509">
    <property type="entry name" value="PHOSPHAGEN_KINASE_N"/>
    <property type="match status" value="1"/>
</dbReference>
<dbReference type="Gene3D" id="1.10.135.10">
    <property type="entry name" value="ATP:guanido phosphotransferase, N-terminal domain"/>
    <property type="match status" value="1"/>
</dbReference>
<dbReference type="Proteomes" id="UP000584415">
    <property type="component" value="Unassembled WGS sequence"/>
</dbReference>
<dbReference type="InterPro" id="IPR000749">
    <property type="entry name" value="ATP-guanido_PTrfase"/>
</dbReference>
<evidence type="ECO:0000313" key="10">
    <source>
        <dbReference type="EMBL" id="NWU25308.1"/>
    </source>
</evidence>
<organism evidence="10 11">
    <name type="scientific">Platysteira castanea</name>
    <dbReference type="NCBI Taxonomy" id="1160851"/>
    <lineage>
        <taxon>Eukaryota</taxon>
        <taxon>Metazoa</taxon>
        <taxon>Chordata</taxon>
        <taxon>Craniata</taxon>
        <taxon>Vertebrata</taxon>
        <taxon>Euteleostomi</taxon>
        <taxon>Archelosauria</taxon>
        <taxon>Archosauria</taxon>
        <taxon>Dinosauria</taxon>
        <taxon>Saurischia</taxon>
        <taxon>Theropoda</taxon>
        <taxon>Coelurosauria</taxon>
        <taxon>Aves</taxon>
        <taxon>Neognathae</taxon>
        <taxon>Neoaves</taxon>
        <taxon>Telluraves</taxon>
        <taxon>Australaves</taxon>
        <taxon>Passeriformes</taxon>
        <taxon>Corvoidea</taxon>
        <taxon>Platysteiridae</taxon>
        <taxon>Platysteira</taxon>
    </lineage>
</organism>
<gene>
    <name evidence="10" type="primary">Ckm</name>
    <name evidence="10" type="ORF">DYACAS_R15566</name>
</gene>
<keyword evidence="10" id="KW-0418">Kinase</keyword>
<dbReference type="GO" id="GO:0005615">
    <property type="term" value="C:extracellular space"/>
    <property type="evidence" value="ECO:0007669"/>
    <property type="project" value="TreeGrafter"/>
</dbReference>
<dbReference type="AlphaFoldDB" id="A0A7K5V8S4"/>
<dbReference type="EMBL" id="VYXC01006580">
    <property type="protein sequence ID" value="NWU25308.1"/>
    <property type="molecule type" value="Genomic_DNA"/>
</dbReference>
<comment type="function">
    <text evidence="1">Reversibly catalyzes the transfer of phosphate between ATP and various phosphogens (e.g. creatine phosphate). Creatine kinase isoenzymes play a central role in energy transduction in tissues with large, fluctuating energy demands, such as skeletal muscle, heart, brain and spermatozoa.</text>
</comment>
<evidence type="ECO:0000256" key="3">
    <source>
        <dbReference type="ARBA" id="ARBA00040658"/>
    </source>
</evidence>
<sequence>MPFSNTHNKYKQKFSAEEEFPDLAKHNNHMAKVLTPALYQKLRDKETPSGFTLDDVIQTGVDNPGGSPPGSP</sequence>
<dbReference type="GO" id="GO:0046314">
    <property type="term" value="P:phosphocreatine biosynthetic process"/>
    <property type="evidence" value="ECO:0007669"/>
    <property type="project" value="InterPro"/>
</dbReference>
<feature type="region of interest" description="Disordered" evidence="8">
    <location>
        <begin position="49"/>
        <end position="72"/>
    </location>
</feature>
<evidence type="ECO:0000256" key="4">
    <source>
        <dbReference type="ARBA" id="ARBA00041807"/>
    </source>
</evidence>